<feature type="transmembrane region" description="Helical" evidence="1">
    <location>
        <begin position="26"/>
        <end position="48"/>
    </location>
</feature>
<dbReference type="Proteomes" id="UP000006050">
    <property type="component" value="Chromosome"/>
</dbReference>
<organism evidence="2 3">
    <name type="scientific">Belliella baltica (strain DSM 15883 / CIP 108006 / LMG 21964 / BA134)</name>
    <dbReference type="NCBI Taxonomy" id="866536"/>
    <lineage>
        <taxon>Bacteria</taxon>
        <taxon>Pseudomonadati</taxon>
        <taxon>Bacteroidota</taxon>
        <taxon>Cytophagia</taxon>
        <taxon>Cytophagales</taxon>
        <taxon>Cyclobacteriaceae</taxon>
        <taxon>Belliella</taxon>
    </lineage>
</organism>
<dbReference type="AlphaFoldDB" id="I3ZA01"/>
<dbReference type="EMBL" id="CP003281">
    <property type="protein sequence ID" value="AFL86069.1"/>
    <property type="molecule type" value="Genomic_DNA"/>
</dbReference>
<dbReference type="KEGG" id="bbd:Belba_3571"/>
<keyword evidence="1" id="KW-1133">Transmembrane helix</keyword>
<accession>I3ZA01</accession>
<evidence type="ECO:0000256" key="1">
    <source>
        <dbReference type="SAM" id="Phobius"/>
    </source>
</evidence>
<protein>
    <recommendedName>
        <fullName evidence="4">DUF3098 domain-containing protein</fullName>
    </recommendedName>
</protein>
<dbReference type="PATRIC" id="fig|866536.3.peg.3700"/>
<evidence type="ECO:0008006" key="4">
    <source>
        <dbReference type="Google" id="ProtNLM"/>
    </source>
</evidence>
<evidence type="ECO:0000313" key="2">
    <source>
        <dbReference type="EMBL" id="AFL86069.1"/>
    </source>
</evidence>
<proteinExistence type="predicted"/>
<sequence length="54" mass="5873">MLIGIAIIIIGFTIIGLDPETHGFGFMGLTLGPIITLAGFIFEFYAIFHKSESK</sequence>
<name>I3ZA01_BELBD</name>
<evidence type="ECO:0000313" key="3">
    <source>
        <dbReference type="Proteomes" id="UP000006050"/>
    </source>
</evidence>
<dbReference type="HOGENOM" id="CLU_176977_3_0_10"/>
<reference evidence="3" key="1">
    <citation type="submission" date="2012-06" db="EMBL/GenBank/DDBJ databases">
        <title>The complete genome of Belliella baltica DSM 15883.</title>
        <authorList>
            <person name="Lucas S."/>
            <person name="Copeland A."/>
            <person name="Lapidus A."/>
            <person name="Goodwin L."/>
            <person name="Pitluck S."/>
            <person name="Peters L."/>
            <person name="Mikhailova N."/>
            <person name="Davenport K."/>
            <person name="Kyrpides N."/>
            <person name="Mavromatis K."/>
            <person name="Pagani I."/>
            <person name="Ivanova N."/>
            <person name="Ovchinnikova G."/>
            <person name="Zeytun A."/>
            <person name="Detter J.C."/>
            <person name="Han C."/>
            <person name="Land M."/>
            <person name="Hauser L."/>
            <person name="Markowitz V."/>
            <person name="Cheng J.-F."/>
            <person name="Hugenholtz P."/>
            <person name="Woyke T."/>
            <person name="Wu D."/>
            <person name="Tindall B."/>
            <person name="Pomrenke H."/>
            <person name="Brambilla E."/>
            <person name="Klenk H.-P."/>
            <person name="Eisen J.A."/>
        </authorList>
    </citation>
    <scope>NUCLEOTIDE SEQUENCE [LARGE SCALE GENOMIC DNA]</scope>
    <source>
        <strain evidence="3">DSM 15883 / CIP 108006 / LMG 21964 / BA134</strain>
    </source>
</reference>
<keyword evidence="3" id="KW-1185">Reference proteome</keyword>
<dbReference type="STRING" id="866536.Belba_3571"/>
<keyword evidence="1" id="KW-0472">Membrane</keyword>
<gene>
    <name evidence="2" type="ordered locus">Belba_3571</name>
</gene>
<keyword evidence="1" id="KW-0812">Transmembrane</keyword>